<comment type="caution">
    <text evidence="17">The sequence shown here is derived from an EMBL/GenBank/DDBJ whole genome shotgun (WGS) entry which is preliminary data.</text>
</comment>
<accession>T1AUP4</accession>
<dbReference type="InterPro" id="IPR004495">
    <property type="entry name" value="Met-tRNA-synth_bsu_C"/>
</dbReference>
<evidence type="ECO:0000256" key="5">
    <source>
        <dbReference type="ARBA" id="ARBA00018753"/>
    </source>
</evidence>
<evidence type="ECO:0000256" key="2">
    <source>
        <dbReference type="ARBA" id="ARBA00004496"/>
    </source>
</evidence>
<dbReference type="InterPro" id="IPR051270">
    <property type="entry name" value="Tyrosine-tRNA_ligase_regulator"/>
</dbReference>
<reference evidence="17" key="1">
    <citation type="submission" date="2013-08" db="EMBL/GenBank/DDBJ databases">
        <authorList>
            <person name="Mendez C."/>
            <person name="Richter M."/>
            <person name="Ferrer M."/>
            <person name="Sanchez J."/>
        </authorList>
    </citation>
    <scope>NUCLEOTIDE SEQUENCE</scope>
</reference>
<dbReference type="GO" id="GO:0005524">
    <property type="term" value="F:ATP binding"/>
    <property type="evidence" value="ECO:0007669"/>
    <property type="project" value="UniProtKB-KW"/>
</dbReference>
<comment type="function">
    <text evidence="1">Is required not only for elongation of protein synthesis but also for the initiation of all mRNA translation through initiator tRNA(fMet) aminoacylation.</text>
</comment>
<evidence type="ECO:0000256" key="8">
    <source>
        <dbReference type="ARBA" id="ARBA00022598"/>
    </source>
</evidence>
<evidence type="ECO:0000256" key="1">
    <source>
        <dbReference type="ARBA" id="ARBA00003314"/>
    </source>
</evidence>
<keyword evidence="9" id="KW-0547">Nucleotide-binding</keyword>
<keyword evidence="6" id="KW-0963">Cytoplasm</keyword>
<evidence type="ECO:0000256" key="15">
    <source>
        <dbReference type="ARBA" id="ARBA00047364"/>
    </source>
</evidence>
<dbReference type="Gene3D" id="2.40.50.140">
    <property type="entry name" value="Nucleic acid-binding proteins"/>
    <property type="match status" value="1"/>
</dbReference>
<keyword evidence="8 17" id="KW-0436">Ligase</keyword>
<dbReference type="GO" id="GO:0005737">
    <property type="term" value="C:cytoplasm"/>
    <property type="evidence" value="ECO:0007669"/>
    <property type="project" value="UniProtKB-SubCell"/>
</dbReference>
<proteinExistence type="predicted"/>
<evidence type="ECO:0000256" key="4">
    <source>
        <dbReference type="ARBA" id="ARBA00012838"/>
    </source>
</evidence>
<gene>
    <name evidence="17" type="ORF">B2A_09152</name>
</gene>
<dbReference type="NCBIfam" id="TIGR00399">
    <property type="entry name" value="metG_C_term"/>
    <property type="match status" value="1"/>
</dbReference>
<dbReference type="PANTHER" id="PTHR11586:SF37">
    <property type="entry name" value="TRNA-BINDING DOMAIN-CONTAINING PROTEIN"/>
    <property type="match status" value="1"/>
</dbReference>
<name>T1AUP4_9ZZZZ</name>
<evidence type="ECO:0000256" key="9">
    <source>
        <dbReference type="ARBA" id="ARBA00022741"/>
    </source>
</evidence>
<protein>
    <recommendedName>
        <fullName evidence="5">Methionine--tRNA ligase</fullName>
        <ecNumber evidence="4">6.1.1.10</ecNumber>
    </recommendedName>
    <alternativeName>
        <fullName evidence="14">Methionyl-tRNA synthetase</fullName>
    </alternativeName>
</protein>
<keyword evidence="7" id="KW-0820">tRNA-binding</keyword>
<evidence type="ECO:0000256" key="12">
    <source>
        <dbReference type="ARBA" id="ARBA00022917"/>
    </source>
</evidence>
<dbReference type="InterPro" id="IPR002547">
    <property type="entry name" value="tRNA-bd_dom"/>
</dbReference>
<dbReference type="InterPro" id="IPR012340">
    <property type="entry name" value="NA-bd_OB-fold"/>
</dbReference>
<keyword evidence="10" id="KW-0067">ATP-binding</keyword>
<evidence type="ECO:0000256" key="13">
    <source>
        <dbReference type="ARBA" id="ARBA00023146"/>
    </source>
</evidence>
<dbReference type="EC" id="6.1.1.10" evidence="4"/>
<dbReference type="PROSITE" id="PS50886">
    <property type="entry name" value="TRBD"/>
    <property type="match status" value="1"/>
</dbReference>
<evidence type="ECO:0000256" key="7">
    <source>
        <dbReference type="ARBA" id="ARBA00022555"/>
    </source>
</evidence>
<keyword evidence="13 17" id="KW-0030">Aminoacyl-tRNA synthetase</keyword>
<dbReference type="AlphaFoldDB" id="T1AUP4"/>
<dbReference type="Pfam" id="PF01588">
    <property type="entry name" value="tRNA_bind"/>
    <property type="match status" value="1"/>
</dbReference>
<keyword evidence="12" id="KW-0648">Protein biosynthesis</keyword>
<comment type="subcellular location">
    <subcellularLocation>
        <location evidence="2">Cytoplasm</location>
    </subcellularLocation>
</comment>
<evidence type="ECO:0000313" key="17">
    <source>
        <dbReference type="EMBL" id="EQD45775.1"/>
    </source>
</evidence>
<dbReference type="EMBL" id="AUZZ01006610">
    <property type="protein sequence ID" value="EQD45775.1"/>
    <property type="molecule type" value="Genomic_DNA"/>
</dbReference>
<evidence type="ECO:0000256" key="3">
    <source>
        <dbReference type="ARBA" id="ARBA00011738"/>
    </source>
</evidence>
<keyword evidence="11" id="KW-0694">RNA-binding</keyword>
<dbReference type="PANTHER" id="PTHR11586">
    <property type="entry name" value="TRNA-AMINOACYLATION COFACTOR ARC1 FAMILY MEMBER"/>
    <property type="match status" value="1"/>
</dbReference>
<reference evidence="17" key="2">
    <citation type="journal article" date="2014" name="ISME J.">
        <title>Microbial stratification in low pH oxic and suboxic macroscopic growths along an acid mine drainage.</title>
        <authorList>
            <person name="Mendez-Garcia C."/>
            <person name="Mesa V."/>
            <person name="Sprenger R.R."/>
            <person name="Richter M."/>
            <person name="Diez M.S."/>
            <person name="Solano J."/>
            <person name="Bargiela R."/>
            <person name="Golyshina O.V."/>
            <person name="Manteca A."/>
            <person name="Ramos J.L."/>
            <person name="Gallego J.R."/>
            <person name="Llorente I."/>
            <person name="Martins Dos Santos V.A."/>
            <person name="Jensen O.N."/>
            <person name="Pelaez A.I."/>
            <person name="Sanchez J."/>
            <person name="Ferrer M."/>
        </authorList>
    </citation>
    <scope>NUCLEOTIDE SEQUENCE</scope>
</reference>
<dbReference type="FunFam" id="2.40.50.140:FF:000042">
    <property type="entry name" value="Methionine--tRNA ligase"/>
    <property type="match status" value="1"/>
</dbReference>
<feature type="domain" description="TRNA-binding" evidence="16">
    <location>
        <begin position="12"/>
        <end position="113"/>
    </location>
</feature>
<dbReference type="CDD" id="cd02800">
    <property type="entry name" value="tRNA_bind_EcMetRS_like"/>
    <property type="match status" value="1"/>
</dbReference>
<evidence type="ECO:0000256" key="11">
    <source>
        <dbReference type="ARBA" id="ARBA00022884"/>
    </source>
</evidence>
<sequence length="113" mass="12295">MTESKETIDLDLFNRLDLRIARILSAERVEGSSKLIRLRVSLGAEERTVFAGIQAHYAPEDLVDRLTVVIANLAPRKMRFGISEAMVLAANDGTTGPFLLAPDAGAEAGMIVR</sequence>
<evidence type="ECO:0000259" key="16">
    <source>
        <dbReference type="PROSITE" id="PS50886"/>
    </source>
</evidence>
<evidence type="ECO:0000256" key="6">
    <source>
        <dbReference type="ARBA" id="ARBA00022490"/>
    </source>
</evidence>
<evidence type="ECO:0000256" key="10">
    <source>
        <dbReference type="ARBA" id="ARBA00022840"/>
    </source>
</evidence>
<comment type="catalytic activity">
    <reaction evidence="15">
        <text>tRNA(Met) + L-methionine + ATP = L-methionyl-tRNA(Met) + AMP + diphosphate</text>
        <dbReference type="Rhea" id="RHEA:13481"/>
        <dbReference type="Rhea" id="RHEA-COMP:9667"/>
        <dbReference type="Rhea" id="RHEA-COMP:9698"/>
        <dbReference type="ChEBI" id="CHEBI:30616"/>
        <dbReference type="ChEBI" id="CHEBI:33019"/>
        <dbReference type="ChEBI" id="CHEBI:57844"/>
        <dbReference type="ChEBI" id="CHEBI:78442"/>
        <dbReference type="ChEBI" id="CHEBI:78530"/>
        <dbReference type="ChEBI" id="CHEBI:456215"/>
        <dbReference type="EC" id="6.1.1.10"/>
    </reaction>
</comment>
<dbReference type="GO" id="GO:0004825">
    <property type="term" value="F:methionine-tRNA ligase activity"/>
    <property type="evidence" value="ECO:0007669"/>
    <property type="project" value="UniProtKB-EC"/>
</dbReference>
<dbReference type="SUPFAM" id="SSF50249">
    <property type="entry name" value="Nucleic acid-binding proteins"/>
    <property type="match status" value="1"/>
</dbReference>
<comment type="subunit">
    <text evidence="3">Homodimer.</text>
</comment>
<organism evidence="17">
    <name type="scientific">mine drainage metagenome</name>
    <dbReference type="NCBI Taxonomy" id="410659"/>
    <lineage>
        <taxon>unclassified sequences</taxon>
        <taxon>metagenomes</taxon>
        <taxon>ecological metagenomes</taxon>
    </lineage>
</organism>
<evidence type="ECO:0000256" key="14">
    <source>
        <dbReference type="ARBA" id="ARBA00030904"/>
    </source>
</evidence>
<dbReference type="GO" id="GO:0000049">
    <property type="term" value="F:tRNA binding"/>
    <property type="evidence" value="ECO:0007669"/>
    <property type="project" value="UniProtKB-KW"/>
</dbReference>
<dbReference type="GO" id="GO:0006431">
    <property type="term" value="P:methionyl-tRNA aminoacylation"/>
    <property type="evidence" value="ECO:0007669"/>
    <property type="project" value="InterPro"/>
</dbReference>